<gene>
    <name evidence="1" type="ORF">SEVIR_1G295500v2</name>
</gene>
<dbReference type="EMBL" id="CM016552">
    <property type="protein sequence ID" value="TKW41157.1"/>
    <property type="molecule type" value="Genomic_DNA"/>
</dbReference>
<organism evidence="1 2">
    <name type="scientific">Setaria viridis</name>
    <name type="common">Green bristlegrass</name>
    <name type="synonym">Setaria italica subsp. viridis</name>
    <dbReference type="NCBI Taxonomy" id="4556"/>
    <lineage>
        <taxon>Eukaryota</taxon>
        <taxon>Viridiplantae</taxon>
        <taxon>Streptophyta</taxon>
        <taxon>Embryophyta</taxon>
        <taxon>Tracheophyta</taxon>
        <taxon>Spermatophyta</taxon>
        <taxon>Magnoliopsida</taxon>
        <taxon>Liliopsida</taxon>
        <taxon>Poales</taxon>
        <taxon>Poaceae</taxon>
        <taxon>PACMAD clade</taxon>
        <taxon>Panicoideae</taxon>
        <taxon>Panicodae</taxon>
        <taxon>Paniceae</taxon>
        <taxon>Cenchrinae</taxon>
        <taxon>Setaria</taxon>
    </lineage>
</organism>
<name>A0A4U6WQI7_SETVI</name>
<evidence type="ECO:0000313" key="1">
    <source>
        <dbReference type="EMBL" id="TKW41157.1"/>
    </source>
</evidence>
<protein>
    <submittedName>
        <fullName evidence="1">Uncharacterized protein</fullName>
    </submittedName>
</protein>
<accession>A0A4U6WQI7</accession>
<dbReference type="AlphaFoldDB" id="A0A4U6WQI7"/>
<sequence length="139" mass="16600">MLLPNSKNPFFFPLLFMQGARKDRTFSVWSVVSKFRARKLQILFLWPRLTFEYQSTLPALNDILLVVYKEEKYAITKTMLFYLRRHVAEFLGLHDAVFFNNTKMMFQHCSSTKSTAFFLFSRSGTDLKLQCIRYHLLFF</sequence>
<dbReference type="Gramene" id="TKW41157">
    <property type="protein sequence ID" value="TKW41157"/>
    <property type="gene ID" value="SEVIR_1G295500v2"/>
</dbReference>
<reference evidence="1" key="1">
    <citation type="submission" date="2019-03" db="EMBL/GenBank/DDBJ databases">
        <title>WGS assembly of Setaria viridis.</title>
        <authorList>
            <person name="Huang P."/>
            <person name="Jenkins J."/>
            <person name="Grimwood J."/>
            <person name="Barry K."/>
            <person name="Healey A."/>
            <person name="Mamidi S."/>
            <person name="Sreedasyam A."/>
            <person name="Shu S."/>
            <person name="Feldman M."/>
            <person name="Wu J."/>
            <person name="Yu Y."/>
            <person name="Chen C."/>
            <person name="Johnson J."/>
            <person name="Rokhsar D."/>
            <person name="Baxter I."/>
            <person name="Schmutz J."/>
            <person name="Brutnell T."/>
            <person name="Kellogg E."/>
        </authorList>
    </citation>
    <scope>NUCLEOTIDE SEQUENCE [LARGE SCALE GENOMIC DNA]</scope>
</reference>
<keyword evidence="2" id="KW-1185">Reference proteome</keyword>
<proteinExistence type="predicted"/>
<dbReference type="Proteomes" id="UP000298652">
    <property type="component" value="Chromosome 1"/>
</dbReference>
<evidence type="ECO:0000313" key="2">
    <source>
        <dbReference type="Proteomes" id="UP000298652"/>
    </source>
</evidence>